<dbReference type="NCBIfam" id="TIGR01509">
    <property type="entry name" value="HAD-SF-IA-v3"/>
    <property type="match status" value="1"/>
</dbReference>
<dbReference type="InterPro" id="IPR023198">
    <property type="entry name" value="PGP-like_dom2"/>
</dbReference>
<dbReference type="InterPro" id="IPR051806">
    <property type="entry name" value="HAD-like_SPP"/>
</dbReference>
<dbReference type="PANTHER" id="PTHR43481">
    <property type="entry name" value="FRUCTOSE-1-PHOSPHATE PHOSPHATASE"/>
    <property type="match status" value="1"/>
</dbReference>
<dbReference type="SFLD" id="SFLDS00003">
    <property type="entry name" value="Haloacid_Dehalogenase"/>
    <property type="match status" value="1"/>
</dbReference>
<dbReference type="AlphaFoldDB" id="A0A8T4H921"/>
<dbReference type="RefSeq" id="WP_353546369.1">
    <property type="nucleotide sequence ID" value="NZ_JAGKSB010000004.1"/>
</dbReference>
<sequence length="203" mass="22096">MTNESKEKLEKLQAISAPYEALLYDVDGTLADNIGAHKLAYIETAAEYGIDLDPDIIDETAGWPTVAVALELQKRYQVTFDEVVFSKRKSAIFIEKYIQNTQAITYVVDHLKANQGVKRIGIVSGGSRSTLQITLQVVDVAGRYETLVCAGDTEKGKPSPQPFLLAAQHLGVDPKNCLVFEDGDPGVQGAIAAGMGWVRIDQL</sequence>
<evidence type="ECO:0000313" key="2">
    <source>
        <dbReference type="Proteomes" id="UP000679691"/>
    </source>
</evidence>
<dbReference type="InterPro" id="IPR023214">
    <property type="entry name" value="HAD_sf"/>
</dbReference>
<dbReference type="Pfam" id="PF00702">
    <property type="entry name" value="Hydrolase"/>
    <property type="match status" value="1"/>
</dbReference>
<dbReference type="PANTHER" id="PTHR43481:SF4">
    <property type="entry name" value="GLYCEROL-1-PHOSPHATE PHOSPHOHYDROLASE 1-RELATED"/>
    <property type="match status" value="1"/>
</dbReference>
<dbReference type="Proteomes" id="UP000679691">
    <property type="component" value="Unassembled WGS sequence"/>
</dbReference>
<organism evidence="1 2">
    <name type="scientific">Rhinopithecimicrobium faecis</name>
    <dbReference type="NCBI Taxonomy" id="2820698"/>
    <lineage>
        <taxon>Bacteria</taxon>
        <taxon>Pseudomonadati</taxon>
        <taxon>Bacteroidota</taxon>
        <taxon>Sphingobacteriia</taxon>
        <taxon>Sphingobacteriales</taxon>
        <taxon>Sphingobacteriaceae</taxon>
        <taxon>Rhinopithecimicrobium</taxon>
    </lineage>
</organism>
<evidence type="ECO:0000313" key="1">
    <source>
        <dbReference type="EMBL" id="MBP3942883.1"/>
    </source>
</evidence>
<name>A0A8T4H921_9SPHI</name>
<dbReference type="GO" id="GO:0050308">
    <property type="term" value="F:sugar-phosphatase activity"/>
    <property type="evidence" value="ECO:0007669"/>
    <property type="project" value="TreeGrafter"/>
</dbReference>
<dbReference type="InterPro" id="IPR006439">
    <property type="entry name" value="HAD-SF_hydro_IA"/>
</dbReference>
<gene>
    <name evidence="1" type="ORF">J5U18_04775</name>
</gene>
<keyword evidence="2" id="KW-1185">Reference proteome</keyword>
<reference evidence="1" key="1">
    <citation type="submission" date="2021-03" db="EMBL/GenBank/DDBJ databases">
        <authorList>
            <person name="Lu T."/>
            <person name="Wang Q."/>
            <person name="Han X."/>
        </authorList>
    </citation>
    <scope>NUCLEOTIDE SEQUENCE</scope>
    <source>
        <strain evidence="1">WQ 2009</strain>
    </source>
</reference>
<proteinExistence type="predicted"/>
<accession>A0A8T4H921</accession>
<dbReference type="SFLD" id="SFLDG01129">
    <property type="entry name" value="C1.5:_HAD__Beta-PGM__Phosphata"/>
    <property type="match status" value="1"/>
</dbReference>
<dbReference type="Gene3D" id="1.10.150.240">
    <property type="entry name" value="Putative phosphatase, domain 2"/>
    <property type="match status" value="1"/>
</dbReference>
<dbReference type="SUPFAM" id="SSF56784">
    <property type="entry name" value="HAD-like"/>
    <property type="match status" value="1"/>
</dbReference>
<comment type="caution">
    <text evidence="1">The sequence shown here is derived from an EMBL/GenBank/DDBJ whole genome shotgun (WGS) entry which is preliminary data.</text>
</comment>
<dbReference type="InterPro" id="IPR036412">
    <property type="entry name" value="HAD-like_sf"/>
</dbReference>
<protein>
    <submittedName>
        <fullName evidence="1">HAD family phosphatase</fullName>
    </submittedName>
</protein>
<dbReference type="EMBL" id="JAGKSB010000004">
    <property type="protein sequence ID" value="MBP3942883.1"/>
    <property type="molecule type" value="Genomic_DNA"/>
</dbReference>
<dbReference type="NCBIfam" id="TIGR01549">
    <property type="entry name" value="HAD-SF-IA-v1"/>
    <property type="match status" value="1"/>
</dbReference>
<dbReference type="Gene3D" id="3.40.50.1000">
    <property type="entry name" value="HAD superfamily/HAD-like"/>
    <property type="match status" value="1"/>
</dbReference>